<feature type="compositionally biased region" description="Basic residues" evidence="2">
    <location>
        <begin position="68"/>
        <end position="98"/>
    </location>
</feature>
<feature type="compositionally biased region" description="Basic residues" evidence="2">
    <location>
        <begin position="251"/>
        <end position="265"/>
    </location>
</feature>
<feature type="disulfide bond" evidence="1">
    <location>
        <begin position="33"/>
        <end position="51"/>
    </location>
</feature>
<accession>A0ABN7SCN8</accession>
<comment type="caution">
    <text evidence="1">Lacks conserved residue(s) required for the propagation of feature annotation.</text>
</comment>
<dbReference type="InterPro" id="IPR003582">
    <property type="entry name" value="ShKT_dom"/>
</dbReference>
<dbReference type="SMART" id="SM00254">
    <property type="entry name" value="ShKT"/>
    <property type="match status" value="3"/>
</dbReference>
<feature type="region of interest" description="Disordered" evidence="2">
    <location>
        <begin position="62"/>
        <end position="103"/>
    </location>
</feature>
<dbReference type="EMBL" id="OU015569">
    <property type="protein sequence ID" value="CAG5094717.1"/>
    <property type="molecule type" value="Genomic_DNA"/>
</dbReference>
<reference evidence="4 5" key="1">
    <citation type="submission" date="2021-04" db="EMBL/GenBank/DDBJ databases">
        <authorList>
            <person name="Bliznina A."/>
        </authorList>
    </citation>
    <scope>NUCLEOTIDE SEQUENCE [LARGE SCALE GENOMIC DNA]</scope>
</reference>
<dbReference type="Gene3D" id="2.120.10.80">
    <property type="entry name" value="Kelch-type beta propeller"/>
    <property type="match status" value="1"/>
</dbReference>
<dbReference type="PANTHER" id="PTHR21724:SF109">
    <property type="entry name" value="SHKT DOMAIN-CONTAINING PROTEIN"/>
    <property type="match status" value="1"/>
</dbReference>
<proteinExistence type="predicted"/>
<evidence type="ECO:0000256" key="2">
    <source>
        <dbReference type="SAM" id="MobiDB-lite"/>
    </source>
</evidence>
<dbReference type="PANTHER" id="PTHR21724">
    <property type="entry name" value="SHKT DOMAIN-CONTAINING PROTEIN"/>
    <property type="match status" value="1"/>
</dbReference>
<dbReference type="Gene3D" id="1.10.10.1870">
    <property type="entry name" value="ShTK domain-like"/>
    <property type="match status" value="1"/>
</dbReference>
<dbReference type="InterPro" id="IPR015915">
    <property type="entry name" value="Kelch-typ_b-propeller"/>
</dbReference>
<protein>
    <submittedName>
        <fullName evidence="4">Oidioi.mRNA.OKI2018_I69.XSR.g13806.t1.cds</fullName>
    </submittedName>
</protein>
<keyword evidence="1" id="KW-1015">Disulfide bond</keyword>
<evidence type="ECO:0000256" key="1">
    <source>
        <dbReference type="PROSITE-ProRule" id="PRU01005"/>
    </source>
</evidence>
<evidence type="ECO:0000313" key="4">
    <source>
        <dbReference type="EMBL" id="CAG5094717.1"/>
    </source>
</evidence>
<dbReference type="Pfam" id="PF01549">
    <property type="entry name" value="ShK"/>
    <property type="match status" value="4"/>
</dbReference>
<dbReference type="SUPFAM" id="SSF117281">
    <property type="entry name" value="Kelch motif"/>
    <property type="match status" value="1"/>
</dbReference>
<feature type="region of interest" description="Disordered" evidence="2">
    <location>
        <begin position="245"/>
        <end position="297"/>
    </location>
</feature>
<name>A0ABN7SCN8_OIKDI</name>
<feature type="disulfide bond" evidence="1">
    <location>
        <begin position="350"/>
        <end position="363"/>
    </location>
</feature>
<feature type="domain" description="ShKT" evidence="3">
    <location>
        <begin position="336"/>
        <end position="367"/>
    </location>
</feature>
<sequence>MRQAKRKYARKVAAKYGVNFMAATMCADVFSTCPTYQFLCSNPGSTYAQNCKKTCGLCGNKSSNQNKSKSKKKTKTTRKPKTTKPRRTTKRTTRKPKTTKSSWATAAPIAFTQRYPFTMGSPSLPQYQFTQPQYHNPWQYPQKPYQFQPAYPTPAYYTPYAHLTQAPTVASTYSQYNHQYPNRTPAYQQQLVQPTQNSSSCSDRATNCSTTKQYCHSSPGSALTEQIRKYCQKTCGLCRVSVTMPPTPKPTTKRTTKRTTARTKRPRPEKTTRKTPTKRTTTTRKTTTRRTTTRPTPKINLTMNVDKYISFIPTTKNTITSTVAATPSMEFEGRKCIDIWSNCDRLVPSCNQSYIKNNCFKTCSAECKPMTISTKRTTTRTTTTTTTSTTTEVVTRTESFETSTTDGWTMTTASTTTFVSEIRDGECGDILPTCVENKENCFLEHNELFLEVCRKTCGVCGVKDTFLVMAEHELGNMALPDHLHYHLRGGINNYQGKLTLIAGNEKPKVEAYQSGRWNELPSIPFSEGTIYDFSTVVVQGRLLTLGGNRGAGSTSRVWIFNGNSWISGPQLKTSRISPAVMEQDGKIIVLGGCTKNDSCRTETLKPRPGKNVFDKEQLSRDLDGFGRFGEHVFFVDNRYCS</sequence>
<keyword evidence="5" id="KW-1185">Reference proteome</keyword>
<feature type="domain" description="ShKT" evidence="3">
    <location>
        <begin position="26"/>
        <end position="58"/>
    </location>
</feature>
<gene>
    <name evidence="4" type="ORF">OKIOD_LOCUS5364</name>
</gene>
<evidence type="ECO:0000313" key="5">
    <source>
        <dbReference type="Proteomes" id="UP001158576"/>
    </source>
</evidence>
<feature type="domain" description="ShKT" evidence="3">
    <location>
        <begin position="201"/>
        <end position="238"/>
    </location>
</feature>
<organism evidence="4 5">
    <name type="scientific">Oikopleura dioica</name>
    <name type="common">Tunicate</name>
    <dbReference type="NCBI Taxonomy" id="34765"/>
    <lineage>
        <taxon>Eukaryota</taxon>
        <taxon>Metazoa</taxon>
        <taxon>Chordata</taxon>
        <taxon>Tunicata</taxon>
        <taxon>Appendicularia</taxon>
        <taxon>Copelata</taxon>
        <taxon>Oikopleuridae</taxon>
        <taxon>Oikopleura</taxon>
    </lineage>
</organism>
<evidence type="ECO:0000259" key="3">
    <source>
        <dbReference type="PROSITE" id="PS51670"/>
    </source>
</evidence>
<dbReference type="PROSITE" id="PS51670">
    <property type="entry name" value="SHKT"/>
    <property type="match status" value="3"/>
</dbReference>
<dbReference type="Proteomes" id="UP001158576">
    <property type="component" value="Chromosome XSR"/>
</dbReference>
<dbReference type="Gene3D" id="1.10.10.1940">
    <property type="match status" value="1"/>
</dbReference>